<accession>B7P456</accession>
<dbReference type="HOGENOM" id="CLU_2640846_0_0_1"/>
<dbReference type="AlphaFoldDB" id="B7P456"/>
<evidence type="ECO:0000313" key="3">
    <source>
        <dbReference type="EnsemblMetazoa" id="ISCW001361-PA"/>
    </source>
</evidence>
<keyword evidence="4" id="KW-1185">Reference proteome</keyword>
<proteinExistence type="predicted"/>
<evidence type="ECO:0000313" key="2">
    <source>
        <dbReference type="EMBL" id="EEC01378.1"/>
    </source>
</evidence>
<keyword evidence="1" id="KW-1133">Transmembrane helix</keyword>
<gene>
    <name evidence="2" type="ORF">IscW_ISCW001361</name>
</gene>
<sequence>MSSRRSCGTCGLTWVLARVFPVFLFACVDSEVTAVFELTMLLHGFLAVLLCASFVSADEKEPADKVIVKARVESCGG</sequence>
<keyword evidence="1" id="KW-0812">Transmembrane</keyword>
<evidence type="ECO:0000313" key="4">
    <source>
        <dbReference type="Proteomes" id="UP000001555"/>
    </source>
</evidence>
<evidence type="ECO:0000256" key="1">
    <source>
        <dbReference type="SAM" id="Phobius"/>
    </source>
</evidence>
<dbReference type="EMBL" id="ABJB010117407">
    <property type="status" value="NOT_ANNOTATED_CDS"/>
    <property type="molecule type" value="Genomic_DNA"/>
</dbReference>
<dbReference type="PaxDb" id="6945-B7P456"/>
<keyword evidence="1" id="KW-0472">Membrane</keyword>
<dbReference type="InParanoid" id="B7P456"/>
<organism>
    <name type="scientific">Ixodes scapularis</name>
    <name type="common">Black-legged tick</name>
    <name type="synonym">Deer tick</name>
    <dbReference type="NCBI Taxonomy" id="6945"/>
    <lineage>
        <taxon>Eukaryota</taxon>
        <taxon>Metazoa</taxon>
        <taxon>Ecdysozoa</taxon>
        <taxon>Arthropoda</taxon>
        <taxon>Chelicerata</taxon>
        <taxon>Arachnida</taxon>
        <taxon>Acari</taxon>
        <taxon>Parasitiformes</taxon>
        <taxon>Ixodida</taxon>
        <taxon>Ixodoidea</taxon>
        <taxon>Ixodidae</taxon>
        <taxon>Ixodinae</taxon>
        <taxon>Ixodes</taxon>
    </lineage>
</organism>
<reference evidence="3" key="2">
    <citation type="submission" date="2020-05" db="UniProtKB">
        <authorList>
            <consortium name="EnsemblMetazoa"/>
        </authorList>
    </citation>
    <scope>IDENTIFICATION</scope>
    <source>
        <strain evidence="3">wikel</strain>
    </source>
</reference>
<dbReference type="Proteomes" id="UP000001555">
    <property type="component" value="Unassembled WGS sequence"/>
</dbReference>
<reference evidence="2 4" key="1">
    <citation type="submission" date="2008-03" db="EMBL/GenBank/DDBJ databases">
        <title>Annotation of Ixodes scapularis.</title>
        <authorList>
            <consortium name="Ixodes scapularis Genome Project Consortium"/>
            <person name="Caler E."/>
            <person name="Hannick L.I."/>
            <person name="Bidwell S."/>
            <person name="Joardar V."/>
            <person name="Thiagarajan M."/>
            <person name="Amedeo P."/>
            <person name="Galinsky K.J."/>
            <person name="Schobel S."/>
            <person name="Inman J."/>
            <person name="Hostetler J."/>
            <person name="Miller J."/>
            <person name="Hammond M."/>
            <person name="Megy K."/>
            <person name="Lawson D."/>
            <person name="Kodira C."/>
            <person name="Sutton G."/>
            <person name="Meyer J."/>
            <person name="Hill C.A."/>
            <person name="Birren B."/>
            <person name="Nene V."/>
            <person name="Collins F."/>
            <person name="Alarcon-Chaidez F."/>
            <person name="Wikel S."/>
            <person name="Strausberg R."/>
        </authorList>
    </citation>
    <scope>NUCLEOTIDE SEQUENCE [LARGE SCALE GENOMIC DNA]</scope>
    <source>
        <strain evidence="4">Wikel</strain>
        <strain evidence="2">Wikel colony</strain>
    </source>
</reference>
<dbReference type="VEuPathDB" id="VectorBase:ISCI001361"/>
<dbReference type="EMBL" id="ABJB010653766">
    <property type="status" value="NOT_ANNOTATED_CDS"/>
    <property type="molecule type" value="Genomic_DNA"/>
</dbReference>
<dbReference type="VEuPathDB" id="VectorBase:ISCW001361"/>
<name>B7P456_IXOSC</name>
<dbReference type="EnsemblMetazoa" id="ISCW001361-RA">
    <property type="protein sequence ID" value="ISCW001361-PA"/>
    <property type="gene ID" value="ISCW001361"/>
</dbReference>
<feature type="transmembrane region" description="Helical" evidence="1">
    <location>
        <begin position="34"/>
        <end position="55"/>
    </location>
</feature>
<dbReference type="EMBL" id="DS633434">
    <property type="protein sequence ID" value="EEC01378.1"/>
    <property type="molecule type" value="Genomic_DNA"/>
</dbReference>
<protein>
    <submittedName>
        <fullName evidence="2 3">Uncharacterized protein</fullName>
    </submittedName>
</protein>